<dbReference type="AlphaFoldDB" id="A0A921H5N1"/>
<feature type="domain" description="Peptidase M16 N-terminal" evidence="9">
    <location>
        <begin position="49"/>
        <end position="167"/>
    </location>
</feature>
<dbReference type="GO" id="GO:0004222">
    <property type="term" value="F:metalloendopeptidase activity"/>
    <property type="evidence" value="ECO:0007669"/>
    <property type="project" value="InterPro"/>
</dbReference>
<proteinExistence type="inferred from homology"/>
<keyword evidence="6" id="KW-0862">Zinc</keyword>
<dbReference type="SUPFAM" id="SSF63411">
    <property type="entry name" value="LuxS/MPP-like metallohydrolase"/>
    <property type="match status" value="4"/>
</dbReference>
<feature type="domain" description="Peptidase M16 C-terminal" evidence="10">
    <location>
        <begin position="681"/>
        <end position="859"/>
    </location>
</feature>
<evidence type="ECO:0000256" key="3">
    <source>
        <dbReference type="ARBA" id="ARBA00022670"/>
    </source>
</evidence>
<reference evidence="11" key="1">
    <citation type="journal article" date="2021" name="PeerJ">
        <title>Extensive microbial diversity within the chicken gut microbiome revealed by metagenomics and culture.</title>
        <authorList>
            <person name="Gilroy R."/>
            <person name="Ravi A."/>
            <person name="Getino M."/>
            <person name="Pursley I."/>
            <person name="Horton D.L."/>
            <person name="Alikhan N.F."/>
            <person name="Baker D."/>
            <person name="Gharbi K."/>
            <person name="Hall N."/>
            <person name="Watson M."/>
            <person name="Adriaenssens E.M."/>
            <person name="Foster-Nyarko E."/>
            <person name="Jarju S."/>
            <person name="Secka A."/>
            <person name="Antonio M."/>
            <person name="Oren A."/>
            <person name="Chaudhuri R.R."/>
            <person name="La Ragione R."/>
            <person name="Hildebrand F."/>
            <person name="Pallen M.J."/>
        </authorList>
    </citation>
    <scope>NUCLEOTIDE SEQUENCE</scope>
    <source>
        <strain evidence="11">6966</strain>
    </source>
</reference>
<keyword evidence="3" id="KW-0645">Protease</keyword>
<dbReference type="GO" id="GO:0046872">
    <property type="term" value="F:metal ion binding"/>
    <property type="evidence" value="ECO:0007669"/>
    <property type="project" value="UniProtKB-KW"/>
</dbReference>
<evidence type="ECO:0000256" key="4">
    <source>
        <dbReference type="ARBA" id="ARBA00022723"/>
    </source>
</evidence>
<sequence length="930" mass="106327">MRKILLSILLGIIQIPLFAQYDLTAPVPLNPLVRVGKLSNGLTYYICRNTNTLHRAEFDIIQNVGSLLENDDQNGLAHFLEHMAFSGTKHFPGNQITETLKKYGIKMGSHLNASTSYNETVYKLGDIPTDNDGLIDTCLLILHDWSHYISLDDDKMIDKERKVIIEEERMTSDVGKRLGEKSRPVLLKGSKYAKHNVIGDLDIIRNFKKQTLIDYYHDWYRPDLQAIAVIGDIDVDQIEKKIIDLFSKIPVVENAKQRPFFPVPLKGGISYVLAVDKEVPYSFISLNILSEGTKPEMKNHGYMKEVLVEALYNQMLKARIGKILQQKNNICLAADSKMGPLVRGYKLYSVSVTTNPNLEAKALEIVYKENERVKRYGFTGNELEEAKKMLLASFQSMYDQKEKITNGQLMTEIQMYFLENEPAPGFDYYYRFAKAVIPEISVKDVSDKAKQWITQENMVISVAGPKDAMHMTKSDVLAVMKKVERMDIEPYESVQSEEVNELISEELEGGKVVQASVLPTLGATEWVLNNGAHVLFRKADYEKKQVNVMAYSKGGTSLYGNDLLPSAMMLNKLMPAYGLGDLNVKKLNQYLLGKEVSFGVNLGPLSESVSGNSNPENVETLMQLIYLCFEKPRFDKTAYELMMQQAKLSISSSVMNDSLQMILNNYHPRVLLYNQQLLDQVSFDKVEQIYRDRIQDASDFIFFIVGNVEEEQVKPLVEKYIGSLKSTYRKENWKDNGVRSPRGITKKIIKLNGEENKASVIVVYSKEMAYNVKDNFYFGIYQAIQRQRCMQSIREEAGGTYNVNLQGNSERDPYSVYNMSVSFDCDPDRVDELRGILYREIDRMITDGPTQEELVQVIIALRGQYEQSKLHNSYWMNALTMQSLYGIDVTDPKNYDEIIDHITPKDIQDFVKRLFMNINIMDITFVSRKK</sequence>
<accession>A0A921H5N1</accession>
<comment type="similarity">
    <text evidence="2 8">Belongs to the peptidase M16 family.</text>
</comment>
<keyword evidence="4" id="KW-0479">Metal-binding</keyword>
<dbReference type="InterPro" id="IPR001431">
    <property type="entry name" value="Pept_M16_Zn_BS"/>
</dbReference>
<dbReference type="PROSITE" id="PS00143">
    <property type="entry name" value="INSULINASE"/>
    <property type="match status" value="1"/>
</dbReference>
<dbReference type="PANTHER" id="PTHR43690">
    <property type="entry name" value="NARDILYSIN"/>
    <property type="match status" value="1"/>
</dbReference>
<evidence type="ECO:0000259" key="10">
    <source>
        <dbReference type="Pfam" id="PF05193"/>
    </source>
</evidence>
<evidence type="ECO:0000256" key="6">
    <source>
        <dbReference type="ARBA" id="ARBA00022833"/>
    </source>
</evidence>
<comment type="cofactor">
    <cofactor evidence="1">
        <name>Zn(2+)</name>
        <dbReference type="ChEBI" id="CHEBI:29105"/>
    </cofactor>
</comment>
<dbReference type="Pfam" id="PF00675">
    <property type="entry name" value="Peptidase_M16"/>
    <property type="match status" value="1"/>
</dbReference>
<dbReference type="Gene3D" id="3.30.830.10">
    <property type="entry name" value="Metalloenzyme, LuxS/M16 peptidase-like"/>
    <property type="match status" value="4"/>
</dbReference>
<evidence type="ECO:0000259" key="9">
    <source>
        <dbReference type="Pfam" id="PF00675"/>
    </source>
</evidence>
<feature type="domain" description="Peptidase M16 C-terminal" evidence="10">
    <location>
        <begin position="207"/>
        <end position="390"/>
    </location>
</feature>
<dbReference type="PANTHER" id="PTHR43690:SF34">
    <property type="entry name" value="ZINC PROTEASE PQQL-LIKE"/>
    <property type="match status" value="1"/>
</dbReference>
<keyword evidence="5" id="KW-0378">Hydrolase</keyword>
<evidence type="ECO:0000256" key="8">
    <source>
        <dbReference type="RuleBase" id="RU004447"/>
    </source>
</evidence>
<dbReference type="InterPro" id="IPR007863">
    <property type="entry name" value="Peptidase_M16_C"/>
</dbReference>
<keyword evidence="7" id="KW-0482">Metalloprotease</keyword>
<protein>
    <submittedName>
        <fullName evidence="11">Insulinase family protein</fullName>
    </submittedName>
</protein>
<evidence type="ECO:0000256" key="1">
    <source>
        <dbReference type="ARBA" id="ARBA00001947"/>
    </source>
</evidence>
<gene>
    <name evidence="11" type="ORF">K8V05_06065</name>
</gene>
<evidence type="ECO:0000313" key="12">
    <source>
        <dbReference type="Proteomes" id="UP000742098"/>
    </source>
</evidence>
<dbReference type="EMBL" id="DYVS01000104">
    <property type="protein sequence ID" value="HJF70300.1"/>
    <property type="molecule type" value="Genomic_DNA"/>
</dbReference>
<organism evidence="11 12">
    <name type="scientific">Butyricimonas virosa</name>
    <dbReference type="NCBI Taxonomy" id="544645"/>
    <lineage>
        <taxon>Bacteria</taxon>
        <taxon>Pseudomonadati</taxon>
        <taxon>Bacteroidota</taxon>
        <taxon>Bacteroidia</taxon>
        <taxon>Bacteroidales</taxon>
        <taxon>Odoribacteraceae</taxon>
        <taxon>Butyricimonas</taxon>
    </lineage>
</organism>
<dbReference type="InterPro" id="IPR050626">
    <property type="entry name" value="Peptidase_M16"/>
</dbReference>
<evidence type="ECO:0000256" key="5">
    <source>
        <dbReference type="ARBA" id="ARBA00022801"/>
    </source>
</evidence>
<evidence type="ECO:0000256" key="2">
    <source>
        <dbReference type="ARBA" id="ARBA00007261"/>
    </source>
</evidence>
<dbReference type="InterPro" id="IPR011765">
    <property type="entry name" value="Pept_M16_N"/>
</dbReference>
<dbReference type="Pfam" id="PF05193">
    <property type="entry name" value="Peptidase_M16_C"/>
    <property type="match status" value="2"/>
</dbReference>
<name>A0A921H5N1_9BACT</name>
<dbReference type="GO" id="GO:0006508">
    <property type="term" value="P:proteolysis"/>
    <property type="evidence" value="ECO:0007669"/>
    <property type="project" value="UniProtKB-KW"/>
</dbReference>
<comment type="caution">
    <text evidence="11">The sequence shown here is derived from an EMBL/GenBank/DDBJ whole genome shotgun (WGS) entry which is preliminary data.</text>
</comment>
<reference evidence="11" key="2">
    <citation type="submission" date="2021-09" db="EMBL/GenBank/DDBJ databases">
        <authorList>
            <person name="Gilroy R."/>
        </authorList>
    </citation>
    <scope>NUCLEOTIDE SEQUENCE</scope>
    <source>
        <strain evidence="11">6966</strain>
    </source>
</reference>
<dbReference type="InterPro" id="IPR011249">
    <property type="entry name" value="Metalloenz_LuxS/M16"/>
</dbReference>
<evidence type="ECO:0000313" key="11">
    <source>
        <dbReference type="EMBL" id="HJF70300.1"/>
    </source>
</evidence>
<evidence type="ECO:0000256" key="7">
    <source>
        <dbReference type="ARBA" id="ARBA00023049"/>
    </source>
</evidence>
<dbReference type="Proteomes" id="UP000742098">
    <property type="component" value="Unassembled WGS sequence"/>
</dbReference>